<sequence length="205" mass="23062">MALHEMQKEGAARDANSRKLDISPDASPSHVNFATMVFEFLPHWLFLDPEQQISSGATVTSGWRTSVPAQAEYWMLGLLLDPSRYPERGPAWMQRLGSEWKKWKELGDVDRAVKTMEELGRALGRERLRVEALQYCAPSTIQARIQKWESRILELRRLHGSKIIRMDKLESLLIQYMDETLSANGFLPGQASGVNSANSGFGGTG</sequence>
<accession>A0ABR3GEF9</accession>
<feature type="region of interest" description="Disordered" evidence="1">
    <location>
        <begin position="1"/>
        <end position="23"/>
    </location>
</feature>
<dbReference type="EMBL" id="JBBBZM010000100">
    <property type="protein sequence ID" value="KAL0634231.1"/>
    <property type="molecule type" value="Genomic_DNA"/>
</dbReference>
<evidence type="ECO:0000313" key="2">
    <source>
        <dbReference type="EMBL" id="KAL0634231.1"/>
    </source>
</evidence>
<keyword evidence="3" id="KW-1185">Reference proteome</keyword>
<evidence type="ECO:0000313" key="3">
    <source>
        <dbReference type="Proteomes" id="UP001447188"/>
    </source>
</evidence>
<gene>
    <name evidence="2" type="ORF">Q9L58_006849</name>
</gene>
<name>A0ABR3GEF9_9PEZI</name>
<organism evidence="2 3">
    <name type="scientific">Discina gigas</name>
    <dbReference type="NCBI Taxonomy" id="1032678"/>
    <lineage>
        <taxon>Eukaryota</taxon>
        <taxon>Fungi</taxon>
        <taxon>Dikarya</taxon>
        <taxon>Ascomycota</taxon>
        <taxon>Pezizomycotina</taxon>
        <taxon>Pezizomycetes</taxon>
        <taxon>Pezizales</taxon>
        <taxon>Discinaceae</taxon>
        <taxon>Discina</taxon>
    </lineage>
</organism>
<dbReference type="Proteomes" id="UP001447188">
    <property type="component" value="Unassembled WGS sequence"/>
</dbReference>
<reference evidence="2 3" key="1">
    <citation type="submission" date="2024-02" db="EMBL/GenBank/DDBJ databases">
        <title>Discinaceae phylogenomics.</title>
        <authorList>
            <person name="Dirks A.C."/>
            <person name="James T.Y."/>
        </authorList>
    </citation>
    <scope>NUCLEOTIDE SEQUENCE [LARGE SCALE GENOMIC DNA]</scope>
    <source>
        <strain evidence="2 3">ACD0624</strain>
    </source>
</reference>
<evidence type="ECO:0000256" key="1">
    <source>
        <dbReference type="SAM" id="MobiDB-lite"/>
    </source>
</evidence>
<comment type="caution">
    <text evidence="2">The sequence shown here is derived from an EMBL/GenBank/DDBJ whole genome shotgun (WGS) entry which is preliminary data.</text>
</comment>
<proteinExistence type="predicted"/>
<protein>
    <submittedName>
        <fullName evidence="2">Uncharacterized protein</fullName>
    </submittedName>
</protein>
<feature type="compositionally biased region" description="Basic and acidic residues" evidence="1">
    <location>
        <begin position="1"/>
        <end position="22"/>
    </location>
</feature>